<dbReference type="OrthoDB" id="9796523at2"/>
<name>A0A328C771_9DELT</name>
<sequence length="227" mass="25763">MGKRKPRGTSSTRRRPARRQALERLLIVCEGEKTEPDYFTRLRQEYRLPSADIEIVPAAGGGAAKSIVKEARYRQKENKKAHKRSGEPLYDDIWCIFDAEDPHHNPGIYSAIKDANKHGFHIGLSVPCFEYWILLHYTSDQRPYRNCTQVLTRLQDVVPGYSKADIDFDALKPSLPDAIQRARAHLASLQIDETSPCCAADLEANPSTRAHLLTEKLMQLGESFNPY</sequence>
<organism evidence="1 2">
    <name type="scientific">Lujinxingia litoralis</name>
    <dbReference type="NCBI Taxonomy" id="2211119"/>
    <lineage>
        <taxon>Bacteria</taxon>
        <taxon>Deltaproteobacteria</taxon>
        <taxon>Bradymonadales</taxon>
        <taxon>Lujinxingiaceae</taxon>
        <taxon>Lujinxingia</taxon>
    </lineage>
</organism>
<evidence type="ECO:0000313" key="1">
    <source>
        <dbReference type="EMBL" id="RAL20899.1"/>
    </source>
</evidence>
<dbReference type="AlphaFoldDB" id="A0A328C771"/>
<evidence type="ECO:0000313" key="2">
    <source>
        <dbReference type="Proteomes" id="UP000249169"/>
    </source>
</evidence>
<gene>
    <name evidence="1" type="ORF">DL240_14545</name>
</gene>
<accession>A0A328C771</accession>
<dbReference type="RefSeq" id="WP_111730630.1">
    <property type="nucleotide sequence ID" value="NZ_QHKO01000007.1"/>
</dbReference>
<proteinExistence type="predicted"/>
<protein>
    <recommendedName>
        <fullName evidence="3">RloB domain-containing protein</fullName>
    </recommendedName>
</protein>
<dbReference type="Pfam" id="PF13707">
    <property type="entry name" value="RloB"/>
    <property type="match status" value="1"/>
</dbReference>
<comment type="caution">
    <text evidence="1">The sequence shown here is derived from an EMBL/GenBank/DDBJ whole genome shotgun (WGS) entry which is preliminary data.</text>
</comment>
<dbReference type="InterPro" id="IPR025591">
    <property type="entry name" value="RloB"/>
</dbReference>
<reference evidence="1 2" key="1">
    <citation type="submission" date="2018-05" db="EMBL/GenBank/DDBJ databases">
        <title>Lujinxingia marina gen. nov. sp. nov., a new facultative anaerobic member of the class Deltaproteobacteria, and proposal of Lujinxingaceae fam. nov.</title>
        <authorList>
            <person name="Li C.-M."/>
        </authorList>
    </citation>
    <scope>NUCLEOTIDE SEQUENCE [LARGE SCALE GENOMIC DNA]</scope>
    <source>
        <strain evidence="1 2">B210</strain>
    </source>
</reference>
<keyword evidence="2" id="KW-1185">Reference proteome</keyword>
<dbReference type="Proteomes" id="UP000249169">
    <property type="component" value="Unassembled WGS sequence"/>
</dbReference>
<dbReference type="EMBL" id="QHKO01000007">
    <property type="protein sequence ID" value="RAL20899.1"/>
    <property type="molecule type" value="Genomic_DNA"/>
</dbReference>
<evidence type="ECO:0008006" key="3">
    <source>
        <dbReference type="Google" id="ProtNLM"/>
    </source>
</evidence>